<evidence type="ECO:0000256" key="1">
    <source>
        <dbReference type="ARBA" id="ARBA00010645"/>
    </source>
</evidence>
<dbReference type="EMBL" id="UOEW01000231">
    <property type="protein sequence ID" value="VAW39478.1"/>
    <property type="molecule type" value="Genomic_DNA"/>
</dbReference>
<dbReference type="PANTHER" id="PTHR37483">
    <property type="entry name" value="UPF0125 PROTEIN RATB"/>
    <property type="match status" value="1"/>
</dbReference>
<feature type="compositionally biased region" description="Polar residues" evidence="2">
    <location>
        <begin position="98"/>
        <end position="107"/>
    </location>
</feature>
<sequence>MNTGAVEVVYALLEQQEIIKIQIKEPITIEEAILQSGLLHKHPEIDLSLNSSSHKVGIYNQIKKLSDIVNVGDRVEIYRKLIANPKESRRKRAKKQQQEGVFNQSQE</sequence>
<evidence type="ECO:0000313" key="3">
    <source>
        <dbReference type="EMBL" id="VAW39478.1"/>
    </source>
</evidence>
<gene>
    <name evidence="3" type="ORF">MNBD_GAMMA01-2319</name>
</gene>
<dbReference type="PANTHER" id="PTHR37483:SF1">
    <property type="entry name" value="UPF0125 PROTEIN RATB"/>
    <property type="match status" value="1"/>
</dbReference>
<evidence type="ECO:0000256" key="2">
    <source>
        <dbReference type="SAM" id="MobiDB-lite"/>
    </source>
</evidence>
<dbReference type="InterPro" id="IPR016155">
    <property type="entry name" value="Mopterin_synth/thiamin_S_b"/>
</dbReference>
<dbReference type="Gene3D" id="3.10.20.280">
    <property type="entry name" value="RnfH-like"/>
    <property type="match status" value="1"/>
</dbReference>
<dbReference type="HAMAP" id="MF_00460">
    <property type="entry name" value="UPF0125_RnfH"/>
    <property type="match status" value="1"/>
</dbReference>
<feature type="region of interest" description="Disordered" evidence="2">
    <location>
        <begin position="87"/>
        <end position="107"/>
    </location>
</feature>
<dbReference type="InterPro" id="IPR005346">
    <property type="entry name" value="RnfH"/>
</dbReference>
<proteinExistence type="inferred from homology"/>
<dbReference type="AlphaFoldDB" id="A0A3B0V788"/>
<dbReference type="InterPro" id="IPR037021">
    <property type="entry name" value="RnfH_sf"/>
</dbReference>
<protein>
    <submittedName>
        <fullName evidence="3">UPF0125 protein yfjF</fullName>
    </submittedName>
</protein>
<organism evidence="3">
    <name type="scientific">hydrothermal vent metagenome</name>
    <dbReference type="NCBI Taxonomy" id="652676"/>
    <lineage>
        <taxon>unclassified sequences</taxon>
        <taxon>metagenomes</taxon>
        <taxon>ecological metagenomes</taxon>
    </lineage>
</organism>
<name>A0A3B0V788_9ZZZZ</name>
<comment type="similarity">
    <text evidence="1">Belongs to the UPF0125 (RnfH) family.</text>
</comment>
<dbReference type="NCBIfam" id="NF002490">
    <property type="entry name" value="PRK01777.1"/>
    <property type="match status" value="1"/>
</dbReference>
<dbReference type="SUPFAM" id="SSF54285">
    <property type="entry name" value="MoaD/ThiS"/>
    <property type="match status" value="1"/>
</dbReference>
<reference evidence="3" key="1">
    <citation type="submission" date="2018-06" db="EMBL/GenBank/DDBJ databases">
        <authorList>
            <person name="Zhirakovskaya E."/>
        </authorList>
    </citation>
    <scope>NUCLEOTIDE SEQUENCE</scope>
</reference>
<dbReference type="Pfam" id="PF03658">
    <property type="entry name" value="Ub-RnfH"/>
    <property type="match status" value="1"/>
</dbReference>
<accession>A0A3B0V788</accession>